<dbReference type="EMBL" id="CP011371">
    <property type="protein sequence ID" value="AKJ30363.1"/>
    <property type="molecule type" value="Genomic_DNA"/>
</dbReference>
<name>A0A0G3BQV1_9BURK</name>
<evidence type="ECO:0000313" key="1">
    <source>
        <dbReference type="EMBL" id="AKJ30363.1"/>
    </source>
</evidence>
<accession>A0A0G3BQV1</accession>
<organism evidence="1 2">
    <name type="scientific">Caldimonas brevitalea</name>
    <dbReference type="NCBI Taxonomy" id="413882"/>
    <lineage>
        <taxon>Bacteria</taxon>
        <taxon>Pseudomonadati</taxon>
        <taxon>Pseudomonadota</taxon>
        <taxon>Betaproteobacteria</taxon>
        <taxon>Burkholderiales</taxon>
        <taxon>Sphaerotilaceae</taxon>
        <taxon>Caldimonas</taxon>
    </lineage>
</organism>
<proteinExistence type="predicted"/>
<evidence type="ECO:0008006" key="3">
    <source>
        <dbReference type="Google" id="ProtNLM"/>
    </source>
</evidence>
<keyword evidence="2" id="KW-1185">Reference proteome</keyword>
<dbReference type="RefSeq" id="WP_047195749.1">
    <property type="nucleotide sequence ID" value="NZ_CP011371.1"/>
</dbReference>
<dbReference type="AlphaFoldDB" id="A0A0G3BQV1"/>
<dbReference type="Proteomes" id="UP000035352">
    <property type="component" value="Chromosome"/>
</dbReference>
<dbReference type="STRING" id="413882.AAW51_3672"/>
<evidence type="ECO:0000313" key="2">
    <source>
        <dbReference type="Proteomes" id="UP000035352"/>
    </source>
</evidence>
<gene>
    <name evidence="1" type="ORF">AAW51_3672</name>
</gene>
<protein>
    <recommendedName>
        <fullName evidence="3">Flagellar protein FliT</fullName>
    </recommendedName>
</protein>
<sequence length="103" mass="10642">MADARQLLALAERLSAAASACDWAALAQVDRELAEALGRLAPPTEQSRSVRDAMAVLQHAHSRAQAACAGEAAALEARLADLGSRKEGWLAYAMADAGEGSPA</sequence>
<dbReference type="KEGG" id="pbh:AAW51_3672"/>
<reference evidence="1 2" key="1">
    <citation type="submission" date="2015-05" db="EMBL/GenBank/DDBJ databases">
        <authorList>
            <person name="Tang B."/>
            <person name="Yu Y."/>
        </authorList>
    </citation>
    <scope>NUCLEOTIDE SEQUENCE [LARGE SCALE GENOMIC DNA]</scope>
    <source>
        <strain evidence="1 2">DSM 7029</strain>
    </source>
</reference>